<keyword evidence="2" id="KW-1185">Reference proteome</keyword>
<comment type="caution">
    <text evidence="1">The sequence shown here is derived from an EMBL/GenBank/DDBJ whole genome shotgun (WGS) entry which is preliminary data.</text>
</comment>
<reference evidence="1 2" key="1">
    <citation type="journal article" date="2023" name="bioRxiv">
        <title>Conserved and derived expression patterns and positive selection on dental genes reveal complex evolutionary context of ever-growing rodent molars.</title>
        <authorList>
            <person name="Calamari Z.T."/>
            <person name="Song A."/>
            <person name="Cohen E."/>
            <person name="Akter M."/>
            <person name="Roy R.D."/>
            <person name="Hallikas O."/>
            <person name="Christensen M.M."/>
            <person name="Li P."/>
            <person name="Marangoni P."/>
            <person name="Jernvall J."/>
            <person name="Klein O.D."/>
        </authorList>
    </citation>
    <scope>NUCLEOTIDE SEQUENCE [LARGE SCALE GENOMIC DNA]</scope>
    <source>
        <strain evidence="1">V071</strain>
    </source>
</reference>
<name>A0AAW0IL87_MYOGA</name>
<dbReference type="Gene3D" id="2.40.100.10">
    <property type="entry name" value="Cyclophilin-like"/>
    <property type="match status" value="1"/>
</dbReference>
<evidence type="ECO:0000313" key="1">
    <source>
        <dbReference type="EMBL" id="KAK7815042.1"/>
    </source>
</evidence>
<gene>
    <name evidence="1" type="ORF">U0070_024385</name>
</gene>
<accession>A0AAW0IL87</accession>
<dbReference type="InterPro" id="IPR029000">
    <property type="entry name" value="Cyclophilin-like_dom_sf"/>
</dbReference>
<evidence type="ECO:0000313" key="2">
    <source>
        <dbReference type="Proteomes" id="UP001488838"/>
    </source>
</evidence>
<dbReference type="AlphaFoldDB" id="A0AAW0IL87"/>
<dbReference type="SUPFAM" id="SSF50891">
    <property type="entry name" value="Cyclophilin-like"/>
    <property type="match status" value="1"/>
</dbReference>
<dbReference type="Proteomes" id="UP001488838">
    <property type="component" value="Unassembled WGS sequence"/>
</dbReference>
<dbReference type="EMBL" id="JBBHLL010000117">
    <property type="protein sequence ID" value="KAK7815042.1"/>
    <property type="molecule type" value="Genomic_DNA"/>
</dbReference>
<sequence>MVNPKMFSNIGDNCVSFSPFTKFSRCKHSTEKIWKEDSSLHKIIPRLMCQGSDFTNHNGRSIYGEKLENKNYTMKYCCP</sequence>
<proteinExistence type="predicted"/>
<organism evidence="1 2">
    <name type="scientific">Myodes glareolus</name>
    <name type="common">Bank vole</name>
    <name type="synonym">Clethrionomys glareolus</name>
    <dbReference type="NCBI Taxonomy" id="447135"/>
    <lineage>
        <taxon>Eukaryota</taxon>
        <taxon>Metazoa</taxon>
        <taxon>Chordata</taxon>
        <taxon>Craniata</taxon>
        <taxon>Vertebrata</taxon>
        <taxon>Euteleostomi</taxon>
        <taxon>Mammalia</taxon>
        <taxon>Eutheria</taxon>
        <taxon>Euarchontoglires</taxon>
        <taxon>Glires</taxon>
        <taxon>Rodentia</taxon>
        <taxon>Myomorpha</taxon>
        <taxon>Muroidea</taxon>
        <taxon>Cricetidae</taxon>
        <taxon>Arvicolinae</taxon>
        <taxon>Myodes</taxon>
    </lineage>
</organism>
<protein>
    <submittedName>
        <fullName evidence="1">Uncharacterized protein</fullName>
    </submittedName>
</protein>